<proteinExistence type="predicted"/>
<feature type="region of interest" description="Disordered" evidence="1">
    <location>
        <begin position="531"/>
        <end position="563"/>
    </location>
</feature>
<feature type="compositionally biased region" description="Polar residues" evidence="1">
    <location>
        <begin position="532"/>
        <end position="555"/>
    </location>
</feature>
<evidence type="ECO:0008006" key="4">
    <source>
        <dbReference type="Google" id="ProtNLM"/>
    </source>
</evidence>
<evidence type="ECO:0000313" key="2">
    <source>
        <dbReference type="EMBL" id="CAL8126728.1"/>
    </source>
</evidence>
<keyword evidence="3" id="KW-1185">Reference proteome</keyword>
<accession>A0ABP1RGB2</accession>
<sequence>MAYFRNWECPDGVWAEDMHLKREATCVCVKGVYAIASELCDEDFKIITGDDHCFDVKGQTIRKFIPLTGKSGLAGRANTVFRKDAPYFARLMSSTPTTSVAEPMHYVFRMNDPQEFSAYAKMSNGKAARLKCYSGQPPSEKPLEPLMQIAKLPDCSNEFRGPKDWCEDGALSGTYEWDLSVGQSWSVKGGIGQPGTKESCSPGGGKKTPPPARRGRKKRAAAKSNPSPKQPETKPNEVESTCDTFDEATIEAEEYDTRADHFFQVDIVEQKKKFQPSSYHQKLVLEQNKRIGHQLRKFHLDKEGVANTPRFKTKEEFPEYQYILLAKKIFTKICPAAALPVLNFLIRTFRLLYIDSSKNHPYAEPYNAQIDARITGALTQCATDAEKQEIFFYENKTCPDLGVYGTNQSTMSFFYGTNLTMPGSTMFNSSLDAAVELVWKLAIMTHYYCIQPNQFDTVTDHTHFYVKLETILKNPMILFRWYYPGQFNQMLEFFLMSYDLGKFTQAVDRCVATVMAPSNFTFILPRPAEQMGDSSLSASKSQHLNHAPGTKTQSPDPKPLGRK</sequence>
<evidence type="ECO:0000256" key="1">
    <source>
        <dbReference type="SAM" id="MobiDB-lite"/>
    </source>
</evidence>
<reference evidence="2 3" key="1">
    <citation type="submission" date="2024-08" db="EMBL/GenBank/DDBJ databases">
        <authorList>
            <person name="Cucini C."/>
            <person name="Frati F."/>
        </authorList>
    </citation>
    <scope>NUCLEOTIDE SEQUENCE [LARGE SCALE GENOMIC DNA]</scope>
</reference>
<organism evidence="2 3">
    <name type="scientific">Orchesella dallaii</name>
    <dbReference type="NCBI Taxonomy" id="48710"/>
    <lineage>
        <taxon>Eukaryota</taxon>
        <taxon>Metazoa</taxon>
        <taxon>Ecdysozoa</taxon>
        <taxon>Arthropoda</taxon>
        <taxon>Hexapoda</taxon>
        <taxon>Collembola</taxon>
        <taxon>Entomobryomorpha</taxon>
        <taxon>Entomobryoidea</taxon>
        <taxon>Orchesellidae</taxon>
        <taxon>Orchesellinae</taxon>
        <taxon>Orchesella</taxon>
    </lineage>
</organism>
<protein>
    <recommendedName>
        <fullName evidence="4">Reverse transcriptase RNase H-like domain-containing protein</fullName>
    </recommendedName>
</protein>
<comment type="caution">
    <text evidence="2">The sequence shown here is derived from an EMBL/GenBank/DDBJ whole genome shotgun (WGS) entry which is preliminary data.</text>
</comment>
<gene>
    <name evidence="2" type="ORF">ODALV1_LOCUS21526</name>
</gene>
<name>A0ABP1RGB2_9HEXA</name>
<feature type="region of interest" description="Disordered" evidence="1">
    <location>
        <begin position="186"/>
        <end position="241"/>
    </location>
</feature>
<evidence type="ECO:0000313" key="3">
    <source>
        <dbReference type="Proteomes" id="UP001642540"/>
    </source>
</evidence>
<dbReference type="Proteomes" id="UP001642540">
    <property type="component" value="Unassembled WGS sequence"/>
</dbReference>
<dbReference type="EMBL" id="CAXLJM020000072">
    <property type="protein sequence ID" value="CAL8126728.1"/>
    <property type="molecule type" value="Genomic_DNA"/>
</dbReference>